<sequence length="410" mass="46120">MDSTATPPPLDNRDNRSDEEILADLQTFKPVDPGSEKNIWAFWDRGLAACKPWCQRNVIGWARRHDASWTVRVLDMVDGSPNHYARYMPSTAEFFPEAFLAKTMKGTHAAPHAADLVRLPLLYLYGGVWLDVGFMLFRGLDDLCWDQLADAQTALQLAGFKMTISDEAGLFWNGFIAARRGCVAVRHWHDIFVKVWEGAESATGMSSHALLRHLPRYEVPSSTGAPPAFAYASFVDYLAQMFCLERLRHTRDASVAWDGPAFFADRVLLYECASEVYHAQALTHWDGRRQFDMLRRQREGGGAGGADDEGWRESEAFVSGILATSSTMKLSHGLVTHQREYLARIWDDPANADADRAPGTFAAHLRWASVHFQQRKALVPLRLPLREDALLAGALLEAQGETHPHWQRGW</sequence>
<accession>A0A0L0NIV4</accession>
<dbReference type="OrthoDB" id="409543at2759"/>
<name>A0A0L0NIV4_TOLOC</name>
<comment type="caution">
    <text evidence="1">The sequence shown here is derived from an EMBL/GenBank/DDBJ whole genome shotgun (WGS) entry which is preliminary data.</text>
</comment>
<organism evidence="1 2">
    <name type="scientific">Tolypocladium ophioglossoides (strain CBS 100239)</name>
    <name type="common">Snaketongue truffleclub</name>
    <name type="synonym">Elaphocordyceps ophioglossoides</name>
    <dbReference type="NCBI Taxonomy" id="1163406"/>
    <lineage>
        <taxon>Eukaryota</taxon>
        <taxon>Fungi</taxon>
        <taxon>Dikarya</taxon>
        <taxon>Ascomycota</taxon>
        <taxon>Pezizomycotina</taxon>
        <taxon>Sordariomycetes</taxon>
        <taxon>Hypocreomycetidae</taxon>
        <taxon>Hypocreales</taxon>
        <taxon>Ophiocordycipitaceae</taxon>
        <taxon>Tolypocladium</taxon>
    </lineage>
</organism>
<keyword evidence="2" id="KW-1185">Reference proteome</keyword>
<dbReference type="InterPro" id="IPR008441">
    <property type="entry name" value="AfumC-like_glycosyl_Trfase"/>
</dbReference>
<evidence type="ECO:0000313" key="2">
    <source>
        <dbReference type="Proteomes" id="UP000036947"/>
    </source>
</evidence>
<dbReference type="GO" id="GO:0016757">
    <property type="term" value="F:glycosyltransferase activity"/>
    <property type="evidence" value="ECO:0007669"/>
    <property type="project" value="InterPro"/>
</dbReference>
<dbReference type="Gene3D" id="3.90.550.20">
    <property type="match status" value="1"/>
</dbReference>
<dbReference type="Pfam" id="PF05704">
    <property type="entry name" value="Caps_synth"/>
    <property type="match status" value="1"/>
</dbReference>
<evidence type="ECO:0000313" key="1">
    <source>
        <dbReference type="EMBL" id="KND93675.1"/>
    </source>
</evidence>
<dbReference type="SUPFAM" id="SSF53448">
    <property type="entry name" value="Nucleotide-diphospho-sugar transferases"/>
    <property type="match status" value="1"/>
</dbReference>
<evidence type="ECO:0008006" key="3">
    <source>
        <dbReference type="Google" id="ProtNLM"/>
    </source>
</evidence>
<gene>
    <name evidence="1" type="ORF">TOPH_01648</name>
</gene>
<protein>
    <recommendedName>
        <fullName evidence="3">Capsule polysaccharide biosynthesis protein</fullName>
    </recommendedName>
</protein>
<dbReference type="InterPro" id="IPR029044">
    <property type="entry name" value="Nucleotide-diphossugar_trans"/>
</dbReference>
<dbReference type="Proteomes" id="UP000036947">
    <property type="component" value="Unassembled WGS sequence"/>
</dbReference>
<dbReference type="AlphaFoldDB" id="A0A0L0NIV4"/>
<proteinExistence type="predicted"/>
<reference evidence="1 2" key="1">
    <citation type="journal article" date="2015" name="BMC Genomics">
        <title>The genome of the truffle-parasite Tolypocladium ophioglossoides and the evolution of antifungal peptaibiotics.</title>
        <authorList>
            <person name="Quandt C.A."/>
            <person name="Bushley K.E."/>
            <person name="Spatafora J.W."/>
        </authorList>
    </citation>
    <scope>NUCLEOTIDE SEQUENCE [LARGE SCALE GENOMIC DNA]</scope>
    <source>
        <strain evidence="1 2">CBS 100239</strain>
    </source>
</reference>
<dbReference type="EMBL" id="LFRF01000003">
    <property type="protein sequence ID" value="KND93675.1"/>
    <property type="molecule type" value="Genomic_DNA"/>
</dbReference>